<name>A0ABD3M0E9_EUCGL</name>
<protein>
    <recommendedName>
        <fullName evidence="5">Timeless N-terminal domain-containing protein</fullName>
    </recommendedName>
</protein>
<organism evidence="6 7">
    <name type="scientific">Eucalyptus globulus</name>
    <name type="common">Tasmanian blue gum</name>
    <dbReference type="NCBI Taxonomy" id="34317"/>
    <lineage>
        <taxon>Eukaryota</taxon>
        <taxon>Viridiplantae</taxon>
        <taxon>Streptophyta</taxon>
        <taxon>Embryophyta</taxon>
        <taxon>Tracheophyta</taxon>
        <taxon>Spermatophyta</taxon>
        <taxon>Magnoliopsida</taxon>
        <taxon>eudicotyledons</taxon>
        <taxon>Gunneridae</taxon>
        <taxon>Pentapetalae</taxon>
        <taxon>rosids</taxon>
        <taxon>malvids</taxon>
        <taxon>Myrtales</taxon>
        <taxon>Myrtaceae</taxon>
        <taxon>Myrtoideae</taxon>
        <taxon>Eucalypteae</taxon>
        <taxon>Eucalyptus</taxon>
    </lineage>
</organism>
<evidence type="ECO:0000256" key="1">
    <source>
        <dbReference type="ARBA" id="ARBA00004123"/>
    </source>
</evidence>
<dbReference type="GO" id="GO:0005634">
    <property type="term" value="C:nucleus"/>
    <property type="evidence" value="ECO:0007669"/>
    <property type="project" value="UniProtKB-SubCell"/>
</dbReference>
<feature type="domain" description="Timeless N-terminal" evidence="5">
    <location>
        <begin position="27"/>
        <end position="285"/>
    </location>
</feature>
<keyword evidence="2" id="KW-0539">Nucleus</keyword>
<evidence type="ECO:0000313" key="6">
    <source>
        <dbReference type="EMBL" id="KAL3755662.1"/>
    </source>
</evidence>
<keyword evidence="3" id="KW-0131">Cell cycle</keyword>
<dbReference type="InterPro" id="IPR044998">
    <property type="entry name" value="Timeless"/>
</dbReference>
<evidence type="ECO:0000259" key="5">
    <source>
        <dbReference type="Pfam" id="PF04821"/>
    </source>
</evidence>
<dbReference type="EMBL" id="JBJKBG010000001">
    <property type="protein sequence ID" value="KAL3755662.1"/>
    <property type="molecule type" value="Genomic_DNA"/>
</dbReference>
<dbReference type="PANTHER" id="PTHR22940">
    <property type="entry name" value="TIMEOUT/TIMELESS-2"/>
    <property type="match status" value="1"/>
</dbReference>
<comment type="caution">
    <text evidence="6">The sequence shown here is derived from an EMBL/GenBank/DDBJ whole genome shotgun (WGS) entry which is preliminary data.</text>
</comment>
<dbReference type="AlphaFoldDB" id="A0ABD3M0E9"/>
<gene>
    <name evidence="6" type="ORF">ACJRO7_002673</name>
</gene>
<evidence type="ECO:0000256" key="2">
    <source>
        <dbReference type="ARBA" id="ARBA00023242"/>
    </source>
</evidence>
<evidence type="ECO:0000313" key="7">
    <source>
        <dbReference type="Proteomes" id="UP001634007"/>
    </source>
</evidence>
<comment type="subcellular location">
    <subcellularLocation>
        <location evidence="1">Nucleus</location>
    </subcellularLocation>
</comment>
<sequence>MDTQGLSAICAGLGIVDEDDDGNRVGYSKGAHCLDNLKDLLRFLRRDDPQTREVFKQVCKWNCVSKDLIPILEHCQDDRSLVLNTVKVLVFLTMPIEPTSSGIHLQIEYLWDLKSAITMSDTVAVIISLLESPLENLESEVFTEDDWKLVQLVLTLFRNLLAIQDISALQKAAGFATRILSLQDRFLELLFRENVMDLFLLVAQHISGSSDYLHQDNWLLLEIFYYIFNGQDPELVAKAHLNSLKDAEAKTSLSGLKSIIEEEKDKRKLSRLQYGSRYSHFSGTFERFTMDGSKAFLKGTPNSASLDVYSKSDKFCRGPTKKIVWDQGRIPTTTDNILKLLHGFLNQFLSGGYNVLMQSVREDIEREQLNIQRNDVVYFFEVAKFVTSFQYHKFSTSKPNAEMGSSLSSHSNEDGILFSGDICGPIAASMNESMFLMVISRWRDGFDGLKETKDYKFLSAAGSLLKAMIRTLDLVLKLLPENSREPQTARVLLYKLFYDQTDQGMTHFLLNLVKSFDVHKQPRSDLADLVEVIHTITQLMERLQDRGTLRVTKKSRKRRTGKRVTDKVEAAMEPSADCLVVQNEIAISSSEKLASGDKCHQDGQLDTDSNGGKTGILLDAEISENHGESTMEQQNTDNNLLCSGKSDPPHDLCYSTGDSSGDEQTVQYDEVDFKVSTVVSAFANNGIIHNLCWLLKFYKSNSINTNRYIISILRRIADDLELSPMLYQLSLLSIFHEILVEQKSCPNEEYTEIVDFLTNLVRKMLRKMKQQPLLFVEVLFWKTRKECHYINAEYLLHEVSELKKQNGYGEIGSMHTTGWVRRSIADALGEDEADVVISHDVGYQKDNVDSDESPEITSSLIDIDGKEKLDCGNSLDHDHGKVSKRKRRLVLNDELDSKIRDLYEKFKDEQKCNHLIAEALDPDCKVSPAQVGNKLKQLGLRTARRNRMRYNKESTSKPSQPEDGEDAQERGSLSLESQDLIDRSTRLPLHARKRVRALSEDQEAAIRTLFEKFKDHKRCSYMIANALDGDRVFTPAQIARKLKQLGLRVPQQKKAEATLHLRDENLSDHSADEMHDSDNETLLSLRLRGRNKENRNLSSSKLQSAEIEERLLEDNSDDETLSSVLKSRKLTTSSKIRSFANKSIRITSSEGILLDTESDKAMVENSAEGDEQNWPINVEATGGQHSVFLKSLNSKGTSEAEITGSISDNLGSPIEQANDAPLEKMDDELADSGDDVPSTAIAQKAIGGRRLRVVFDDDED</sequence>
<keyword evidence="7" id="KW-1185">Reference proteome</keyword>
<accession>A0ABD3M0E9</accession>
<evidence type="ECO:0000256" key="3">
    <source>
        <dbReference type="ARBA" id="ARBA00023306"/>
    </source>
</evidence>
<feature type="compositionally biased region" description="Basic and acidic residues" evidence="4">
    <location>
        <begin position="594"/>
        <end position="603"/>
    </location>
</feature>
<feature type="region of interest" description="Disordered" evidence="4">
    <location>
        <begin position="935"/>
        <end position="978"/>
    </location>
</feature>
<proteinExistence type="predicted"/>
<dbReference type="PANTHER" id="PTHR22940:SF4">
    <property type="entry name" value="PROTEIN TIMELESS HOMOLOG"/>
    <property type="match status" value="1"/>
</dbReference>
<dbReference type="Pfam" id="PF04821">
    <property type="entry name" value="TIMELESS"/>
    <property type="match status" value="1"/>
</dbReference>
<dbReference type="InterPro" id="IPR006906">
    <property type="entry name" value="Timeless_N"/>
</dbReference>
<feature type="region of interest" description="Disordered" evidence="4">
    <location>
        <begin position="1203"/>
        <end position="1241"/>
    </location>
</feature>
<dbReference type="Proteomes" id="UP001634007">
    <property type="component" value="Unassembled WGS sequence"/>
</dbReference>
<feature type="region of interest" description="Disordered" evidence="4">
    <location>
        <begin position="592"/>
        <end position="612"/>
    </location>
</feature>
<feature type="compositionally biased region" description="Acidic residues" evidence="4">
    <location>
        <begin position="1225"/>
        <end position="1234"/>
    </location>
</feature>
<evidence type="ECO:0000256" key="4">
    <source>
        <dbReference type="SAM" id="MobiDB-lite"/>
    </source>
</evidence>
<reference evidence="6 7" key="1">
    <citation type="submission" date="2024-11" db="EMBL/GenBank/DDBJ databases">
        <title>Chromosome-level genome assembly of Eucalyptus globulus Labill. provides insights into its genome evolution.</title>
        <authorList>
            <person name="Li X."/>
        </authorList>
    </citation>
    <scope>NUCLEOTIDE SEQUENCE [LARGE SCALE GENOMIC DNA]</scope>
    <source>
        <strain evidence="6">CL2024</strain>
        <tissue evidence="6">Fresh tender leaves</tissue>
    </source>
</reference>